<keyword evidence="1" id="KW-0472">Membrane</keyword>
<feature type="transmembrane region" description="Helical" evidence="1">
    <location>
        <begin position="53"/>
        <end position="73"/>
    </location>
</feature>
<proteinExistence type="predicted"/>
<gene>
    <name evidence="3" type="ORF">FUA23_07580</name>
</gene>
<dbReference type="EMBL" id="VOXD01000009">
    <property type="protein sequence ID" value="TXF90092.1"/>
    <property type="molecule type" value="Genomic_DNA"/>
</dbReference>
<dbReference type="OrthoDB" id="526867at2"/>
<comment type="caution">
    <text evidence="3">The sequence shown here is derived from an EMBL/GenBank/DDBJ whole genome shotgun (WGS) entry which is preliminary data.</text>
</comment>
<dbReference type="PANTHER" id="PTHR34386">
    <property type="entry name" value="GLUTAREDOXIN"/>
    <property type="match status" value="1"/>
</dbReference>
<organism evidence="3 4">
    <name type="scientific">Neolewinella aurantiaca</name>
    <dbReference type="NCBI Taxonomy" id="2602767"/>
    <lineage>
        <taxon>Bacteria</taxon>
        <taxon>Pseudomonadati</taxon>
        <taxon>Bacteroidota</taxon>
        <taxon>Saprospiria</taxon>
        <taxon>Saprospirales</taxon>
        <taxon>Lewinellaceae</taxon>
        <taxon>Neolewinella</taxon>
    </lineage>
</organism>
<accession>A0A5C7FU65</accession>
<dbReference type="InterPro" id="IPR006869">
    <property type="entry name" value="DUF547"/>
</dbReference>
<dbReference type="GO" id="GO:0045454">
    <property type="term" value="P:cell redox homeostasis"/>
    <property type="evidence" value="ECO:0007669"/>
    <property type="project" value="TreeGrafter"/>
</dbReference>
<dbReference type="InterPro" id="IPR011250">
    <property type="entry name" value="OMP/PagP_B-barrel"/>
</dbReference>
<keyword evidence="1" id="KW-0812">Transmembrane</keyword>
<dbReference type="PANTHER" id="PTHR34386:SF1">
    <property type="entry name" value="GLUTAREDOXIN-LIKE PROTEIN NRDH"/>
    <property type="match status" value="1"/>
</dbReference>
<keyword evidence="4" id="KW-1185">Reference proteome</keyword>
<evidence type="ECO:0000313" key="3">
    <source>
        <dbReference type="EMBL" id="TXF90092.1"/>
    </source>
</evidence>
<dbReference type="InterPro" id="IPR051548">
    <property type="entry name" value="Grx-like_ET"/>
</dbReference>
<evidence type="ECO:0000313" key="4">
    <source>
        <dbReference type="Proteomes" id="UP000321907"/>
    </source>
</evidence>
<dbReference type="Pfam" id="PF04784">
    <property type="entry name" value="DUF547"/>
    <property type="match status" value="1"/>
</dbReference>
<evidence type="ECO:0000256" key="1">
    <source>
        <dbReference type="SAM" id="Phobius"/>
    </source>
</evidence>
<feature type="domain" description="DUF547" evidence="2">
    <location>
        <begin position="124"/>
        <end position="227"/>
    </location>
</feature>
<sequence>MSEVDQNRPEMMSKGREEVKLINLRDKFVRFAIPITPNFAASIRQNYRINPTMFKSFLTSILMFFMFGTMLVAGSPERLQGDFIADTDALLKRYVKQGRIDYTGIKASDDLKPLISKIAQTDLASLKGNAKKAFLINAYNLLVINQVLENYPLASVLDVNGFFDAKKQTVGGRKVTLNQLEKDLLLKEFKDARLHFVLVCGALGCPPITNFAYTPDRLEAQLTKQTQLALNNPSFLRVNGDKAALSKIFEWYASDFGGNKAAVIAFINKYRDEAVPANAKVSYYEYDWTLNKTSGRAAAEKKEKMEAIDAMEKEALAEGTEGRGEMDMEERMGLEQPLQNSLSSPPGGGNNSARYVVSSTIRKGSAEIKLFNNLYSQEAAGERSSFFTASLSALYGVTNRFNAGIDLRYRRVRYDEAGAVSNFAVLSDGGTFSRTAISGFGPKVRIAPFNNLPNFSIQSALWIPLADDLEGNEGGRFTDWNKPTWFTQVFNDFPIGSNFSLFAEVDFTLEDIGSEDTDANRFSTPLTGILSYFPTPKATLYGLASYAPYWQEDYDYFYQLGVGAKYQFTPNFEVELLAVAFETEFLNSVDGNAGTVNLGIRVNL</sequence>
<dbReference type="AlphaFoldDB" id="A0A5C7FU65"/>
<dbReference type="Proteomes" id="UP000321907">
    <property type="component" value="Unassembled WGS sequence"/>
</dbReference>
<name>A0A5C7FU65_9BACT</name>
<protein>
    <submittedName>
        <fullName evidence="3">DUF547 domain-containing protein</fullName>
    </submittedName>
</protein>
<keyword evidence="1" id="KW-1133">Transmembrane helix</keyword>
<dbReference type="SUPFAM" id="SSF56925">
    <property type="entry name" value="OMPA-like"/>
    <property type="match status" value="1"/>
</dbReference>
<reference evidence="3 4" key="1">
    <citation type="submission" date="2019-08" db="EMBL/GenBank/DDBJ databases">
        <title>Lewinella sp. strain SSH13 Genome sequencing and assembly.</title>
        <authorList>
            <person name="Kim I."/>
        </authorList>
    </citation>
    <scope>NUCLEOTIDE SEQUENCE [LARGE SCALE GENOMIC DNA]</scope>
    <source>
        <strain evidence="3 4">SSH13</strain>
    </source>
</reference>
<dbReference type="GO" id="GO:0009055">
    <property type="term" value="F:electron transfer activity"/>
    <property type="evidence" value="ECO:0007669"/>
    <property type="project" value="TreeGrafter"/>
</dbReference>
<evidence type="ECO:0000259" key="2">
    <source>
        <dbReference type="Pfam" id="PF04784"/>
    </source>
</evidence>